<dbReference type="EMBL" id="BLXZ01000008">
    <property type="protein sequence ID" value="GFO70049.1"/>
    <property type="molecule type" value="Genomic_DNA"/>
</dbReference>
<dbReference type="Pfam" id="PF05016">
    <property type="entry name" value="ParE_toxin"/>
    <property type="match status" value="1"/>
</dbReference>
<dbReference type="Proteomes" id="UP000587586">
    <property type="component" value="Unassembled WGS sequence"/>
</dbReference>
<evidence type="ECO:0000313" key="2">
    <source>
        <dbReference type="EMBL" id="GFO70049.1"/>
    </source>
</evidence>
<name>A0A6V8NGG9_9BACT</name>
<dbReference type="RefSeq" id="WP_183362638.1">
    <property type="nucleotide sequence ID" value="NZ_BLXZ01000008.1"/>
</dbReference>
<dbReference type="Gene3D" id="3.30.2310.20">
    <property type="entry name" value="RelE-like"/>
    <property type="match status" value="1"/>
</dbReference>
<proteinExistence type="predicted"/>
<reference evidence="3" key="1">
    <citation type="submission" date="2020-06" db="EMBL/GenBank/DDBJ databases">
        <title>Draft genomic sequecing of Geomonas sp. Red745.</title>
        <authorList>
            <person name="Itoh H."/>
            <person name="Xu Z.X."/>
            <person name="Ushijima N."/>
            <person name="Masuda Y."/>
            <person name="Shiratori Y."/>
            <person name="Senoo K."/>
        </authorList>
    </citation>
    <scope>NUCLEOTIDE SEQUENCE [LARGE SCALE GENOMIC DNA]</scope>
    <source>
        <strain evidence="3">Red745</strain>
    </source>
</reference>
<sequence length="102" mass="11997">MTRELVIWIEAESDLAEAFDWYELQCHGYGTLFLAAVDAAFMAVQENHQQFPVIYKTLRRALVRRFPYQIFFAADDTRIIVLAILHARRSPKQWVKRINAPE</sequence>
<dbReference type="InterPro" id="IPR035093">
    <property type="entry name" value="RelE/ParE_toxin_dom_sf"/>
</dbReference>
<gene>
    <name evidence="2" type="ORF">GMLC_36280</name>
</gene>
<dbReference type="AlphaFoldDB" id="A0A6V8NGG9"/>
<evidence type="ECO:0000256" key="1">
    <source>
        <dbReference type="ARBA" id="ARBA00022649"/>
    </source>
</evidence>
<comment type="caution">
    <text evidence="2">The sequence shown here is derived from an EMBL/GenBank/DDBJ whole genome shotgun (WGS) entry which is preliminary data.</text>
</comment>
<protein>
    <submittedName>
        <fullName evidence="2">Toxin, RelE family protein</fullName>
    </submittedName>
</protein>
<keyword evidence="3" id="KW-1185">Reference proteome</keyword>
<evidence type="ECO:0000313" key="3">
    <source>
        <dbReference type="Proteomes" id="UP000587586"/>
    </source>
</evidence>
<keyword evidence="1" id="KW-1277">Toxin-antitoxin system</keyword>
<organism evidence="2 3">
    <name type="scientific">Geomonas limicola</name>
    <dbReference type="NCBI Taxonomy" id="2740186"/>
    <lineage>
        <taxon>Bacteria</taxon>
        <taxon>Pseudomonadati</taxon>
        <taxon>Thermodesulfobacteriota</taxon>
        <taxon>Desulfuromonadia</taxon>
        <taxon>Geobacterales</taxon>
        <taxon>Geobacteraceae</taxon>
        <taxon>Geomonas</taxon>
    </lineage>
</organism>
<dbReference type="InterPro" id="IPR007712">
    <property type="entry name" value="RelE/ParE_toxin"/>
</dbReference>
<accession>A0A6V8NGG9</accession>